<name>A0AA37IKG6_9BURK</name>
<dbReference type="RefSeq" id="WP_238218434.1">
    <property type="nucleotide sequence ID" value="NZ_BPUS01000051.1"/>
</dbReference>
<accession>A0AA37IKG6</accession>
<evidence type="ECO:0000313" key="2">
    <source>
        <dbReference type="Proteomes" id="UP001055111"/>
    </source>
</evidence>
<comment type="caution">
    <text evidence="1">The sequence shown here is derived from an EMBL/GenBank/DDBJ whole genome shotgun (WGS) entry which is preliminary data.</text>
</comment>
<dbReference type="AlphaFoldDB" id="A0AA37IKG6"/>
<reference evidence="1" key="1">
    <citation type="submission" date="2022-09" db="EMBL/GenBank/DDBJ databases">
        <title>Isolation and characterization of 3-chlorobenzoate degrading bacteria from soils in Shizuoka.</title>
        <authorList>
            <person name="Ifat A."/>
            <person name="Ogawa N."/>
            <person name="Kimbara K."/>
            <person name="Moriuchi R."/>
            <person name="Dohra H."/>
            <person name="Shintani M."/>
        </authorList>
    </citation>
    <scope>NUCLEOTIDE SEQUENCE</scope>
    <source>
        <strain evidence="1">19CS4-2</strain>
    </source>
</reference>
<evidence type="ECO:0008006" key="3">
    <source>
        <dbReference type="Google" id="ProtNLM"/>
    </source>
</evidence>
<dbReference type="Proteomes" id="UP001055111">
    <property type="component" value="Unassembled WGS sequence"/>
</dbReference>
<evidence type="ECO:0000313" key="1">
    <source>
        <dbReference type="EMBL" id="GJH30907.1"/>
    </source>
</evidence>
<gene>
    <name evidence="1" type="ORF">CBA19CS42_40345</name>
</gene>
<proteinExistence type="predicted"/>
<protein>
    <recommendedName>
        <fullName evidence="3">Replication protein O</fullName>
    </recommendedName>
</protein>
<sequence>MSIAQRFVASEGETHPEDSAALTAFRCDSTNLPWIIFRAAFRAAHIEQIPPRARAVLSALARTVDAAKPFGAIFARRELLTGRALQSMRTFYRSLDDLEVAGLIERRPQGRYVDAGLFGRAYLHLTAHAAALLGLIESSPVHENETVRAPFSTALALAQPSLPIPSANVADGGIYKDLSPSINQKRQPGQLPADLQRLRALGLFDFLIFKLMREAREHGKRLSDVVEATWDHLKLAKAPINYLRALLRNPVDFALLVRRRNDEHHAEQARTQQRVDAQAVARQHAGRTFIDVNESRQFVIGAGGDSLTIFSLTERIGRQAAGWMPSFATALASGKLRPATALDLERFAHAQREALGKSQSCAAPMAHAKPPVTGAVREHIAGLRKLLKVRGRAHNVAQAVNALGTR</sequence>
<organism evidence="1 2">
    <name type="scientific">Caballeronia novacaledonica</name>
    <dbReference type="NCBI Taxonomy" id="1544861"/>
    <lineage>
        <taxon>Bacteria</taxon>
        <taxon>Pseudomonadati</taxon>
        <taxon>Pseudomonadota</taxon>
        <taxon>Betaproteobacteria</taxon>
        <taxon>Burkholderiales</taxon>
        <taxon>Burkholderiaceae</taxon>
        <taxon>Caballeronia</taxon>
    </lineage>
</organism>
<dbReference type="EMBL" id="BPUS01000051">
    <property type="protein sequence ID" value="GJH30907.1"/>
    <property type="molecule type" value="Genomic_DNA"/>
</dbReference>